<reference evidence="1" key="2">
    <citation type="submission" date="2015-03" db="EMBL/GenBank/DDBJ databases">
        <authorList>
            <person name="Chow C.-E.T."/>
            <person name="Winget D.M."/>
            <person name="White R.A.III."/>
            <person name="Hallam S.J."/>
            <person name="Suttle C.A."/>
        </authorList>
    </citation>
    <scope>NUCLEOTIDE SEQUENCE</scope>
    <source>
        <strain evidence="1">Oxic3_2</strain>
    </source>
</reference>
<accession>A0A0F7L804</accession>
<evidence type="ECO:0000313" key="1">
    <source>
        <dbReference type="EMBL" id="AKH48699.1"/>
    </source>
</evidence>
<organism evidence="1">
    <name type="scientific">uncultured marine virus</name>
    <dbReference type="NCBI Taxonomy" id="186617"/>
    <lineage>
        <taxon>Viruses</taxon>
        <taxon>environmental samples</taxon>
    </lineage>
</organism>
<sequence length="49" mass="5984">MLLLYIRCHRRLSPMELSLLYLLLIFVKRNLVQNSFIISFNLFRPVYLL</sequence>
<proteinExistence type="predicted"/>
<name>A0A0F7L804_9VIRU</name>
<dbReference type="EMBL" id="KR029608">
    <property type="protein sequence ID" value="AKH48699.1"/>
    <property type="molecule type" value="Genomic_DNA"/>
</dbReference>
<protein>
    <submittedName>
        <fullName evidence="1">Uncharacterized protein</fullName>
    </submittedName>
</protein>
<reference evidence="1" key="1">
    <citation type="journal article" date="2015" name="Front. Microbiol.">
        <title>Combining genomic sequencing methods to explore viral diversity and reveal potential virus-host interactions.</title>
        <authorList>
            <person name="Chow C.E."/>
            <person name="Winget D.M."/>
            <person name="White R.A.III."/>
            <person name="Hallam S.J."/>
            <person name="Suttle C.A."/>
        </authorList>
    </citation>
    <scope>NUCLEOTIDE SEQUENCE</scope>
    <source>
        <strain evidence="1">Oxic3_2</strain>
    </source>
</reference>